<dbReference type="PANTHER" id="PTHR43798:SF31">
    <property type="entry name" value="AB HYDROLASE SUPERFAMILY PROTEIN YCLE"/>
    <property type="match status" value="1"/>
</dbReference>
<evidence type="ECO:0000313" key="4">
    <source>
        <dbReference type="Proteomes" id="UP001174909"/>
    </source>
</evidence>
<dbReference type="InterPro" id="IPR000073">
    <property type="entry name" value="AB_hydrolase_1"/>
</dbReference>
<keyword evidence="4" id="KW-1185">Reference proteome</keyword>
<name>A0AA35RJY3_GEOBA</name>
<accession>A0AA35RJY3</accession>
<protein>
    <submittedName>
        <fullName evidence="3">2-hydroxy-6-oxononadienedioate/2-hydroxy-6-oxonon atrienedioate hydrolase</fullName>
    </submittedName>
</protein>
<reference evidence="3" key="1">
    <citation type="submission" date="2023-03" db="EMBL/GenBank/DDBJ databases">
        <authorList>
            <person name="Steffen K."/>
            <person name="Cardenas P."/>
        </authorList>
    </citation>
    <scope>NUCLEOTIDE SEQUENCE</scope>
</reference>
<dbReference type="InterPro" id="IPR029058">
    <property type="entry name" value="AB_hydrolase_fold"/>
</dbReference>
<organism evidence="3 4">
    <name type="scientific">Geodia barretti</name>
    <name type="common">Barrett's horny sponge</name>
    <dbReference type="NCBI Taxonomy" id="519541"/>
    <lineage>
        <taxon>Eukaryota</taxon>
        <taxon>Metazoa</taxon>
        <taxon>Porifera</taxon>
        <taxon>Demospongiae</taxon>
        <taxon>Heteroscleromorpha</taxon>
        <taxon>Tetractinellida</taxon>
        <taxon>Astrophorina</taxon>
        <taxon>Geodiidae</taxon>
        <taxon>Geodia</taxon>
    </lineage>
</organism>
<dbReference type="GO" id="GO:0016020">
    <property type="term" value="C:membrane"/>
    <property type="evidence" value="ECO:0007669"/>
    <property type="project" value="TreeGrafter"/>
</dbReference>
<keyword evidence="1 3" id="KW-0378">Hydrolase</keyword>
<dbReference type="EMBL" id="CASHTH010001190">
    <property type="protein sequence ID" value="CAI8012514.1"/>
    <property type="molecule type" value="Genomic_DNA"/>
</dbReference>
<dbReference type="Gene3D" id="3.40.50.1820">
    <property type="entry name" value="alpha/beta hydrolase"/>
    <property type="match status" value="1"/>
</dbReference>
<dbReference type="SUPFAM" id="SSF53474">
    <property type="entry name" value="alpha/beta-Hydrolases"/>
    <property type="match status" value="1"/>
</dbReference>
<sequence length="264" mass="29397">MVQHTERFVSFRDGKFNVQLVEGGSGDNLLYLHGAGGFTGWDDCLDRLAAEFHVIAPAHPGIAQSDGLEHLDDLWDLVLFYEELLDELGLDRTFVVGHSYGGLLAAELAAQCPQRVQRLVLVGSLGLWLQDTPVADFFILTRSERTELLWYDGETEVAQAFMAPPEDPTDRMEADLDRTQTLASVGKFVWPIPDKGLPKRAHRITMPTLLLWGDSDGIVPPAYGPAFQRLLPNATLQVIDRCGHIPQVERPDEFFNAITGFLKD</sequence>
<dbReference type="Proteomes" id="UP001174909">
    <property type="component" value="Unassembled WGS sequence"/>
</dbReference>
<feature type="domain" description="AB hydrolase-1" evidence="2">
    <location>
        <begin position="29"/>
        <end position="251"/>
    </location>
</feature>
<evidence type="ECO:0000256" key="1">
    <source>
        <dbReference type="ARBA" id="ARBA00022801"/>
    </source>
</evidence>
<comment type="caution">
    <text evidence="3">The sequence shown here is derived from an EMBL/GenBank/DDBJ whole genome shotgun (WGS) entry which is preliminary data.</text>
</comment>
<dbReference type="Pfam" id="PF00561">
    <property type="entry name" value="Abhydrolase_1"/>
    <property type="match status" value="1"/>
</dbReference>
<dbReference type="GO" id="GO:0016787">
    <property type="term" value="F:hydrolase activity"/>
    <property type="evidence" value="ECO:0007669"/>
    <property type="project" value="UniProtKB-KW"/>
</dbReference>
<evidence type="ECO:0000313" key="3">
    <source>
        <dbReference type="EMBL" id="CAI8012514.1"/>
    </source>
</evidence>
<dbReference type="AlphaFoldDB" id="A0AA35RJY3"/>
<proteinExistence type="predicted"/>
<dbReference type="InterPro" id="IPR050266">
    <property type="entry name" value="AB_hydrolase_sf"/>
</dbReference>
<evidence type="ECO:0000259" key="2">
    <source>
        <dbReference type="Pfam" id="PF00561"/>
    </source>
</evidence>
<gene>
    <name evidence="3" type="ORF">GBAR_LOCUS8029</name>
</gene>
<dbReference type="PRINTS" id="PR00111">
    <property type="entry name" value="ABHYDROLASE"/>
</dbReference>
<dbReference type="PANTHER" id="PTHR43798">
    <property type="entry name" value="MONOACYLGLYCEROL LIPASE"/>
    <property type="match status" value="1"/>
</dbReference>